<dbReference type="Proteomes" id="UP001629113">
    <property type="component" value="Unassembled WGS sequence"/>
</dbReference>
<name>A0ABR4PIA9_9HELO</name>
<protein>
    <recommendedName>
        <fullName evidence="1">DUF7708 domain-containing protein</fullName>
    </recommendedName>
</protein>
<evidence type="ECO:0000313" key="2">
    <source>
        <dbReference type="EMBL" id="KAL3423071.1"/>
    </source>
</evidence>
<comment type="caution">
    <text evidence="2">The sequence shown here is derived from an EMBL/GenBank/DDBJ whole genome shotgun (WGS) entry which is preliminary data.</text>
</comment>
<accession>A0ABR4PIA9</accession>
<evidence type="ECO:0000313" key="3">
    <source>
        <dbReference type="Proteomes" id="UP001629113"/>
    </source>
</evidence>
<feature type="domain" description="DUF7708" evidence="1">
    <location>
        <begin position="79"/>
        <end position="223"/>
    </location>
</feature>
<keyword evidence="3" id="KW-1185">Reference proteome</keyword>
<sequence length="284" mass="32868">MDSDAFLSSWDRASDQTDSFEVACKAFAAAKIHFEQQGKLSEQEKDLLSSAHCIEDVQRVVNDLLIKYEARCESSKTRRWLQKVAETISHYATVLDVFVQHHPEYVALVWGSMKLLFTGVVNHEETLKLLAKSVAQIAARLPRFKLVSKLYPTAEMRKAIETLYSCLLEFLIRAHGWCSESKIRHFYHSYTQPHELRYQDLLQRITDCSNNILELATVSWQVEIRVMHKIQKEKLGLIISLLETSGLTLNDLVAKTVSLYPRLDKDRLFAKWKQHSRLYKQVPS</sequence>
<reference evidence="2 3" key="1">
    <citation type="submission" date="2024-06" db="EMBL/GenBank/DDBJ databases">
        <title>Complete genome of Phlyctema vagabunda strain 19-DSS-EL-015.</title>
        <authorList>
            <person name="Fiorenzani C."/>
        </authorList>
    </citation>
    <scope>NUCLEOTIDE SEQUENCE [LARGE SCALE GENOMIC DNA]</scope>
    <source>
        <strain evidence="2 3">19-DSS-EL-015</strain>
    </source>
</reference>
<organism evidence="2 3">
    <name type="scientific">Phlyctema vagabunda</name>
    <dbReference type="NCBI Taxonomy" id="108571"/>
    <lineage>
        <taxon>Eukaryota</taxon>
        <taxon>Fungi</taxon>
        <taxon>Dikarya</taxon>
        <taxon>Ascomycota</taxon>
        <taxon>Pezizomycotina</taxon>
        <taxon>Leotiomycetes</taxon>
        <taxon>Helotiales</taxon>
        <taxon>Dermateaceae</taxon>
        <taxon>Phlyctema</taxon>
    </lineage>
</organism>
<dbReference type="InterPro" id="IPR056125">
    <property type="entry name" value="DUF7708"/>
</dbReference>
<dbReference type="EMBL" id="JBFCZG010000004">
    <property type="protein sequence ID" value="KAL3423071.1"/>
    <property type="molecule type" value="Genomic_DNA"/>
</dbReference>
<dbReference type="Pfam" id="PF24809">
    <property type="entry name" value="DUF7708"/>
    <property type="match status" value="1"/>
</dbReference>
<proteinExistence type="predicted"/>
<gene>
    <name evidence="2" type="ORF">PVAG01_04818</name>
</gene>
<evidence type="ECO:0000259" key="1">
    <source>
        <dbReference type="Pfam" id="PF24809"/>
    </source>
</evidence>